<dbReference type="AlphaFoldDB" id="A0A2S5KH42"/>
<sequence length="196" mass="21671">MRTFTSRRQALHLLSGAALALTTTWLPTVQADELKEKIPNRLSNELVMQIDVQLGPREDMGKGADGMRINYPIIGGTFIGKGMRGTVVPGGADMSVTREDGVTMVNALYRLKTDDGQIIIIDNAGIWRLNESGLAKKAKGLQLRDMKENDFYCRTTPKFKTQPGEHAWLSDYIFNGTIDGVSEHEVLISIYKVEGA</sequence>
<organism evidence="2 3">
    <name type="scientific">Proteobacteria bacterium 228</name>
    <dbReference type="NCBI Taxonomy" id="2083153"/>
    <lineage>
        <taxon>Bacteria</taxon>
        <taxon>Pseudomonadati</taxon>
        <taxon>Pseudomonadota</taxon>
    </lineage>
</organism>
<feature type="signal peptide" evidence="1">
    <location>
        <begin position="1"/>
        <end position="20"/>
    </location>
</feature>
<dbReference type="InterPro" id="IPR006311">
    <property type="entry name" value="TAT_signal"/>
</dbReference>
<dbReference type="PANTHER" id="PTHR37315">
    <property type="entry name" value="UPF0311 PROTEIN BLR7842"/>
    <property type="match status" value="1"/>
</dbReference>
<dbReference type="Pfam" id="PF11578">
    <property type="entry name" value="DUF3237"/>
    <property type="match status" value="1"/>
</dbReference>
<reference evidence="2 3" key="1">
    <citation type="submission" date="2018-02" db="EMBL/GenBank/DDBJ databases">
        <title>novel marine gammaproteobacteria from coastal saline agro ecosystem.</title>
        <authorList>
            <person name="Krishnan R."/>
            <person name="Ramesh Kumar N."/>
        </authorList>
    </citation>
    <scope>NUCLEOTIDE SEQUENCE [LARGE SCALE GENOMIC DNA]</scope>
    <source>
        <strain evidence="2 3">228</strain>
    </source>
</reference>
<comment type="caution">
    <text evidence="2">The sequence shown here is derived from an EMBL/GenBank/DDBJ whole genome shotgun (WGS) entry which is preliminary data.</text>
</comment>
<dbReference type="PANTHER" id="PTHR37315:SF1">
    <property type="entry name" value="UPF0311 PROTEIN BLR7842"/>
    <property type="match status" value="1"/>
</dbReference>
<evidence type="ECO:0000313" key="2">
    <source>
        <dbReference type="EMBL" id="PPC74092.1"/>
    </source>
</evidence>
<dbReference type="Gene3D" id="2.40.160.20">
    <property type="match status" value="1"/>
</dbReference>
<dbReference type="Proteomes" id="UP000238196">
    <property type="component" value="Unassembled WGS sequence"/>
</dbReference>
<accession>A0A2S5KH42</accession>
<dbReference type="OrthoDB" id="5294829at2"/>
<dbReference type="InterPro" id="IPR020915">
    <property type="entry name" value="UPF0311"/>
</dbReference>
<protein>
    <submittedName>
        <fullName evidence="2">Uncharacterized protein</fullName>
    </submittedName>
</protein>
<name>A0A2S5KH42_9PROT</name>
<evidence type="ECO:0000256" key="1">
    <source>
        <dbReference type="SAM" id="SignalP"/>
    </source>
</evidence>
<keyword evidence="1" id="KW-0732">Signal</keyword>
<dbReference type="EMBL" id="PRLP01000167">
    <property type="protein sequence ID" value="PPC74092.1"/>
    <property type="molecule type" value="Genomic_DNA"/>
</dbReference>
<gene>
    <name evidence="2" type="ORF">C4K68_27125</name>
</gene>
<feature type="chain" id="PRO_5015690755" evidence="1">
    <location>
        <begin position="21"/>
        <end position="196"/>
    </location>
</feature>
<dbReference type="PROSITE" id="PS51318">
    <property type="entry name" value="TAT"/>
    <property type="match status" value="1"/>
</dbReference>
<proteinExistence type="predicted"/>
<evidence type="ECO:0000313" key="3">
    <source>
        <dbReference type="Proteomes" id="UP000238196"/>
    </source>
</evidence>